<keyword evidence="3" id="KW-0732">Signal</keyword>
<keyword evidence="5" id="KW-0998">Cell outer membrane</keyword>
<evidence type="ECO:0000256" key="4">
    <source>
        <dbReference type="ARBA" id="ARBA00023136"/>
    </source>
</evidence>
<evidence type="ECO:0000259" key="7">
    <source>
        <dbReference type="Pfam" id="PF14322"/>
    </source>
</evidence>
<evidence type="ECO:0000256" key="2">
    <source>
        <dbReference type="ARBA" id="ARBA00006275"/>
    </source>
</evidence>
<evidence type="ECO:0000256" key="5">
    <source>
        <dbReference type="ARBA" id="ARBA00023237"/>
    </source>
</evidence>
<keyword evidence="9" id="KW-1185">Reference proteome</keyword>
<name>A0A1V9EAC9_9BACT</name>
<evidence type="ECO:0000256" key="1">
    <source>
        <dbReference type="ARBA" id="ARBA00004442"/>
    </source>
</evidence>
<protein>
    <submittedName>
        <fullName evidence="8">Carbohydrate-binding protein SusD</fullName>
    </submittedName>
</protein>
<comment type="similarity">
    <text evidence="2">Belongs to the SusD family.</text>
</comment>
<feature type="domain" description="SusD-like N-terminal" evidence="7">
    <location>
        <begin position="24"/>
        <end position="225"/>
    </location>
</feature>
<reference evidence="9" key="1">
    <citation type="submission" date="2016-04" db="EMBL/GenBank/DDBJ databases">
        <authorList>
            <person name="Chen L."/>
            <person name="Zhuang W."/>
            <person name="Wang G."/>
        </authorList>
    </citation>
    <scope>NUCLEOTIDE SEQUENCE [LARGE SCALE GENOMIC DNA]</scope>
    <source>
        <strain evidence="9">17621</strain>
    </source>
</reference>
<comment type="subcellular location">
    <subcellularLocation>
        <location evidence="1">Cell outer membrane</location>
    </subcellularLocation>
</comment>
<dbReference type="Proteomes" id="UP000192610">
    <property type="component" value="Unassembled WGS sequence"/>
</dbReference>
<gene>
    <name evidence="8" type="ORF">A4H97_13070</name>
</gene>
<dbReference type="RefSeq" id="WP_081203480.1">
    <property type="nucleotide sequence ID" value="NZ_FOCZ01000005.1"/>
</dbReference>
<organism evidence="8 9">
    <name type="scientific">Niastella yeongjuensis</name>
    <dbReference type="NCBI Taxonomy" id="354355"/>
    <lineage>
        <taxon>Bacteria</taxon>
        <taxon>Pseudomonadati</taxon>
        <taxon>Bacteroidota</taxon>
        <taxon>Chitinophagia</taxon>
        <taxon>Chitinophagales</taxon>
        <taxon>Chitinophagaceae</taxon>
        <taxon>Niastella</taxon>
    </lineage>
</organism>
<dbReference type="InterPro" id="IPR011990">
    <property type="entry name" value="TPR-like_helical_dom_sf"/>
</dbReference>
<evidence type="ECO:0000313" key="9">
    <source>
        <dbReference type="Proteomes" id="UP000192610"/>
    </source>
</evidence>
<comment type="caution">
    <text evidence="8">The sequence shown here is derived from an EMBL/GenBank/DDBJ whole genome shotgun (WGS) entry which is preliminary data.</text>
</comment>
<dbReference type="SUPFAM" id="SSF48452">
    <property type="entry name" value="TPR-like"/>
    <property type="match status" value="1"/>
</dbReference>
<keyword evidence="4" id="KW-0472">Membrane</keyword>
<dbReference type="Pfam" id="PF07980">
    <property type="entry name" value="SusD_RagB"/>
    <property type="match status" value="1"/>
</dbReference>
<dbReference type="OrthoDB" id="5694214at2"/>
<dbReference type="Pfam" id="PF14322">
    <property type="entry name" value="SusD-like_3"/>
    <property type="match status" value="1"/>
</dbReference>
<dbReference type="STRING" id="354355.SAMN05660816_03285"/>
<proteinExistence type="inferred from homology"/>
<sequence length="528" mass="58743">MKTINKHIVCYFIGVTALASCKKDFLDHPSENNPTLDTYYNTAAQVQKATGYLYNSVWYDYQDKAFHAIGETLAGNMLTETGPNYGSGSYNLFTVLSTDPLVTSCWRSLYKVAGTATVLINTFQQKKGTATEAGYLDQGIAEARFMRGAAYFTITRSFGDVPIITDPVTIAAAGPHTVPRYLQKDVLQFALEDFRYAEQNLPAIPTEKGRVSKYSAAGMMAKLYLYRKDYDSAKMAAMEVINSGNYDLYPNYEEMFTSSKANNNIESLFALQWIAEGGYGFANPIQVYSSPSTLLKPVVKTGYSSVYPTLDMLAAYDPDDNRRKWSVMEHGFKRADWTNVNFPNGFEYDTTGKVYEDATHFKNGTRSNALKYIVGTGTNGEKLSDNGSSDICTYILRYADVLLIYAEAVLGTSASTADASALDAFNKVHTRGNNFNGVKLTSLTKDIILHERRVEFAFEGDYWFDIQRQGFEKAKAIITAQERGTLSDNGTINHARANFNSPSQLFLPIPQPETVSDPKLNEPPVAYY</sequence>
<dbReference type="GO" id="GO:0009279">
    <property type="term" value="C:cell outer membrane"/>
    <property type="evidence" value="ECO:0007669"/>
    <property type="project" value="UniProtKB-SubCell"/>
</dbReference>
<evidence type="ECO:0000313" key="8">
    <source>
        <dbReference type="EMBL" id="OQP43070.1"/>
    </source>
</evidence>
<accession>A0A1V9EAC9</accession>
<evidence type="ECO:0000259" key="6">
    <source>
        <dbReference type="Pfam" id="PF07980"/>
    </source>
</evidence>
<dbReference type="InterPro" id="IPR012944">
    <property type="entry name" value="SusD_RagB_dom"/>
</dbReference>
<dbReference type="AlphaFoldDB" id="A0A1V9EAC9"/>
<evidence type="ECO:0000256" key="3">
    <source>
        <dbReference type="ARBA" id="ARBA00022729"/>
    </source>
</evidence>
<dbReference type="EMBL" id="LVXG01000056">
    <property type="protein sequence ID" value="OQP43070.1"/>
    <property type="molecule type" value="Genomic_DNA"/>
</dbReference>
<feature type="domain" description="RagB/SusD" evidence="6">
    <location>
        <begin position="266"/>
        <end position="522"/>
    </location>
</feature>
<dbReference type="PROSITE" id="PS51257">
    <property type="entry name" value="PROKAR_LIPOPROTEIN"/>
    <property type="match status" value="1"/>
</dbReference>
<dbReference type="Gene3D" id="1.25.40.390">
    <property type="match status" value="1"/>
</dbReference>
<dbReference type="InterPro" id="IPR033985">
    <property type="entry name" value="SusD-like_N"/>
</dbReference>